<dbReference type="Proteomes" id="UP001165960">
    <property type="component" value="Unassembled WGS sequence"/>
</dbReference>
<proteinExistence type="predicted"/>
<evidence type="ECO:0000313" key="2">
    <source>
        <dbReference type="Proteomes" id="UP001165960"/>
    </source>
</evidence>
<gene>
    <name evidence="1" type="ORF">DSO57_1020746</name>
</gene>
<organism evidence="1 2">
    <name type="scientific">Entomophthora muscae</name>
    <dbReference type="NCBI Taxonomy" id="34485"/>
    <lineage>
        <taxon>Eukaryota</taxon>
        <taxon>Fungi</taxon>
        <taxon>Fungi incertae sedis</taxon>
        <taxon>Zoopagomycota</taxon>
        <taxon>Entomophthoromycotina</taxon>
        <taxon>Entomophthoromycetes</taxon>
        <taxon>Entomophthorales</taxon>
        <taxon>Entomophthoraceae</taxon>
        <taxon>Entomophthora</taxon>
    </lineage>
</organism>
<protein>
    <submittedName>
        <fullName evidence="1">Uncharacterized protein</fullName>
    </submittedName>
</protein>
<comment type="caution">
    <text evidence="1">The sequence shown here is derived from an EMBL/GenBank/DDBJ whole genome shotgun (WGS) entry which is preliminary data.</text>
</comment>
<reference evidence="1" key="1">
    <citation type="submission" date="2022-04" db="EMBL/GenBank/DDBJ databases">
        <title>Genome of the entomopathogenic fungus Entomophthora muscae.</title>
        <authorList>
            <person name="Elya C."/>
            <person name="Lovett B.R."/>
            <person name="Lee E."/>
            <person name="Macias A.M."/>
            <person name="Hajek A.E."/>
            <person name="De Bivort B.L."/>
            <person name="Kasson M.T."/>
            <person name="De Fine Licht H.H."/>
            <person name="Stajich J.E."/>
        </authorList>
    </citation>
    <scope>NUCLEOTIDE SEQUENCE</scope>
    <source>
        <strain evidence="1">Berkeley</strain>
    </source>
</reference>
<keyword evidence="2" id="KW-1185">Reference proteome</keyword>
<accession>A0ACC2RID1</accession>
<sequence length="111" mass="12467">MGGRYKDNSSSHLKHSFHTIIPSSGRFPIHHSCHPSLKYSLTQPSSVCFIDPPNLNNFCCVANKNLYLTFPSQRNSPSKAESNGQKLVPPGRTRKTPTRSTQRFPLTRKSL</sequence>
<evidence type="ECO:0000313" key="1">
    <source>
        <dbReference type="EMBL" id="KAJ9049809.1"/>
    </source>
</evidence>
<dbReference type="EMBL" id="QTSX02007198">
    <property type="protein sequence ID" value="KAJ9049809.1"/>
    <property type="molecule type" value="Genomic_DNA"/>
</dbReference>
<name>A0ACC2RID1_9FUNG</name>